<dbReference type="EMBL" id="AAXF02000043">
    <property type="protein sequence ID" value="EDO12895.1"/>
    <property type="molecule type" value="Genomic_DNA"/>
</dbReference>
<organism evidence="1 2">
    <name type="scientific">Bacteroides ovatus (strain ATCC 8483 / DSM 1896 / JCM 5824 / BCRC 10623 / CCUG 4943 / NCTC 11153)</name>
    <dbReference type="NCBI Taxonomy" id="411476"/>
    <lineage>
        <taxon>Bacteria</taxon>
        <taxon>Pseudomonadati</taxon>
        <taxon>Bacteroidota</taxon>
        <taxon>Bacteroidia</taxon>
        <taxon>Bacteroidales</taxon>
        <taxon>Bacteroidaceae</taxon>
        <taxon>Bacteroides</taxon>
    </lineage>
</organism>
<comment type="caution">
    <text evidence="1">The sequence shown here is derived from an EMBL/GenBank/DDBJ whole genome shotgun (WGS) entry which is preliminary data.</text>
</comment>
<name>A0AAN3AAX7_BACO1</name>
<dbReference type="AlphaFoldDB" id="A0AAN3AAX7"/>
<evidence type="ECO:0000313" key="2">
    <source>
        <dbReference type="Proteomes" id="UP000005475"/>
    </source>
</evidence>
<accession>A0AAN3AAX7</accession>
<sequence>MERVISFLFGRFYFIYFLDNTGKVENGYPKPSFFVKIWMKNIECVMLEHIC</sequence>
<dbReference type="Proteomes" id="UP000005475">
    <property type="component" value="Unassembled WGS sequence"/>
</dbReference>
<reference evidence="2" key="2">
    <citation type="submission" date="2007-04" db="EMBL/GenBank/DDBJ databases">
        <title>Draft genome sequence of Bacteroides ovatus (ATCC 8483).</title>
        <authorList>
            <person name="Sudarsanam P."/>
            <person name="Ley R."/>
            <person name="Guruge J."/>
            <person name="Turnbaugh P.J."/>
            <person name="Mahowald M."/>
            <person name="Liep D."/>
            <person name="Gordon J."/>
        </authorList>
    </citation>
    <scope>NUCLEOTIDE SEQUENCE [LARGE SCALE GENOMIC DNA]</scope>
    <source>
        <strain evidence="2">ATCC 8483 / DSM 1896 / JCM 5824 / BCRC 10623 / CCUG 4943 / NCTC 11153</strain>
    </source>
</reference>
<evidence type="ECO:0000313" key="1">
    <source>
        <dbReference type="EMBL" id="EDO12895.1"/>
    </source>
</evidence>
<reference evidence="1 2" key="1">
    <citation type="submission" date="2007-03" db="EMBL/GenBank/DDBJ databases">
        <authorList>
            <person name="Fulton L."/>
            <person name="Clifton S."/>
            <person name="Fulton B."/>
            <person name="Xu J."/>
            <person name="Minx P."/>
            <person name="Pepin K.H."/>
            <person name="Johnson M."/>
            <person name="Thiruvilangam P."/>
            <person name="Bhonagiri V."/>
            <person name="Nash W.E."/>
            <person name="Mardis E.R."/>
            <person name="Wilson R.K."/>
        </authorList>
    </citation>
    <scope>NUCLEOTIDE SEQUENCE [LARGE SCALE GENOMIC DNA]</scope>
    <source>
        <strain evidence="2">ATCC 8483 / DSM 1896 / JCM 5824 / BCRC 10623 / CCUG 4943 / NCTC 11153</strain>
    </source>
</reference>
<gene>
    <name evidence="1" type="ORF">BACOVA_01399</name>
</gene>
<protein>
    <submittedName>
        <fullName evidence="1">Uncharacterized protein</fullName>
    </submittedName>
</protein>
<proteinExistence type="predicted"/>